<name>A0A429Z114_9HYPH</name>
<dbReference type="EMBL" id="RWKW01000019">
    <property type="protein sequence ID" value="RST87401.1"/>
    <property type="molecule type" value="Genomic_DNA"/>
</dbReference>
<evidence type="ECO:0000313" key="1">
    <source>
        <dbReference type="EMBL" id="RST87401.1"/>
    </source>
</evidence>
<reference evidence="1 2" key="1">
    <citation type="submission" date="2018-12" db="EMBL/GenBank/DDBJ databases">
        <title>Mesorhizobium carbonis sp. nov., isolated from coal mine water.</title>
        <authorList>
            <person name="Xin W."/>
            <person name="Xu Z."/>
            <person name="Xiang F."/>
            <person name="Zhang J."/>
            <person name="Xi L."/>
            <person name="Liu J."/>
        </authorList>
    </citation>
    <scope>NUCLEOTIDE SEQUENCE [LARGE SCALE GENOMIC DNA]</scope>
    <source>
        <strain evidence="1 2">B2.3</strain>
    </source>
</reference>
<dbReference type="RefSeq" id="WP_126698487.1">
    <property type="nucleotide sequence ID" value="NZ_RWKW01000019.1"/>
</dbReference>
<dbReference type="OrthoDB" id="8283662at2"/>
<sequence>MKLAKIAGIAVACGALLLGDVVGSLELGGIKTTGLFVGEAHARIGRPATPRSAAGVARRTTRRVVRRSTIYVVALPGGCVVTPINGINYWRCGPTYYQATGGRYVVVYID</sequence>
<keyword evidence="2" id="KW-1185">Reference proteome</keyword>
<comment type="caution">
    <text evidence="1">The sequence shown here is derived from an EMBL/GenBank/DDBJ whole genome shotgun (WGS) entry which is preliminary data.</text>
</comment>
<gene>
    <name evidence="1" type="ORF">EJC49_05625</name>
</gene>
<proteinExistence type="predicted"/>
<protein>
    <submittedName>
        <fullName evidence="1">Uncharacterized protein</fullName>
    </submittedName>
</protein>
<evidence type="ECO:0000313" key="2">
    <source>
        <dbReference type="Proteomes" id="UP000278398"/>
    </source>
</evidence>
<accession>A0A429Z114</accession>
<dbReference type="AlphaFoldDB" id="A0A429Z114"/>
<organism evidence="1 2">
    <name type="scientific">Aquibium carbonis</name>
    <dbReference type="NCBI Taxonomy" id="2495581"/>
    <lineage>
        <taxon>Bacteria</taxon>
        <taxon>Pseudomonadati</taxon>
        <taxon>Pseudomonadota</taxon>
        <taxon>Alphaproteobacteria</taxon>
        <taxon>Hyphomicrobiales</taxon>
        <taxon>Phyllobacteriaceae</taxon>
        <taxon>Aquibium</taxon>
    </lineage>
</organism>
<dbReference type="Proteomes" id="UP000278398">
    <property type="component" value="Unassembled WGS sequence"/>
</dbReference>